<name>A0A1C3XUT4_9BRAD</name>
<evidence type="ECO:0000313" key="2">
    <source>
        <dbReference type="EMBL" id="SCB56033.1"/>
    </source>
</evidence>
<dbReference type="Pfam" id="PF13007">
    <property type="entry name" value="LZ_Tnp_IS66"/>
    <property type="match status" value="1"/>
</dbReference>
<dbReference type="AlphaFoldDB" id="A0A1C3XUT4"/>
<reference evidence="3" key="1">
    <citation type="submission" date="2016-08" db="EMBL/GenBank/DDBJ databases">
        <authorList>
            <person name="Varghese N."/>
            <person name="Submissions Spin"/>
        </authorList>
    </citation>
    <scope>NUCLEOTIDE SEQUENCE [LARGE SCALE GENOMIC DNA]</scope>
    <source>
        <strain evidence="3">ERR11</strain>
    </source>
</reference>
<dbReference type="Proteomes" id="UP000199184">
    <property type="component" value="Unassembled WGS sequence"/>
</dbReference>
<feature type="domain" description="Transposase TnpC homeodomain" evidence="1">
    <location>
        <begin position="19"/>
        <end position="74"/>
    </location>
</feature>
<dbReference type="InterPro" id="IPR024463">
    <property type="entry name" value="Transposase_TnpC_homeodom"/>
</dbReference>
<evidence type="ECO:0000259" key="1">
    <source>
        <dbReference type="Pfam" id="PF13007"/>
    </source>
</evidence>
<dbReference type="GO" id="GO:0003677">
    <property type="term" value="F:DNA binding"/>
    <property type="evidence" value="ECO:0007669"/>
    <property type="project" value="UniProtKB-KW"/>
</dbReference>
<gene>
    <name evidence="2" type="ORF">GA0061098_106710</name>
</gene>
<evidence type="ECO:0000313" key="3">
    <source>
        <dbReference type="Proteomes" id="UP000199184"/>
    </source>
</evidence>
<accession>A0A1C3XUT4</accession>
<keyword evidence="2" id="KW-0371">Homeobox</keyword>
<protein>
    <submittedName>
        <fullName evidence="2">Transposase C of IS166 homeodomain-containing protein</fullName>
    </submittedName>
</protein>
<dbReference type="EMBL" id="FMAI01000067">
    <property type="protein sequence ID" value="SCB56033.1"/>
    <property type="molecule type" value="Genomic_DNA"/>
</dbReference>
<keyword evidence="2" id="KW-0238">DNA-binding</keyword>
<keyword evidence="3" id="KW-1185">Reference proteome</keyword>
<sequence>MFPALRTDNLKGFRATLTLKLQIGKLNRDRYGLGSERTARLLGQLELTLEELESSAAEDELAAVMARATTVKVASFTQAAVTPAVPRASASRAGDRARPVACECCGGARLSKLGKNITETLEVARNPGR</sequence>
<proteinExistence type="predicted"/>
<organism evidence="2 3">
    <name type="scientific">Bradyrhizobium shewense</name>
    <dbReference type="NCBI Taxonomy" id="1761772"/>
    <lineage>
        <taxon>Bacteria</taxon>
        <taxon>Pseudomonadati</taxon>
        <taxon>Pseudomonadota</taxon>
        <taxon>Alphaproteobacteria</taxon>
        <taxon>Hyphomicrobiales</taxon>
        <taxon>Nitrobacteraceae</taxon>
        <taxon>Bradyrhizobium</taxon>
    </lineage>
</organism>